<dbReference type="GO" id="GO:0003729">
    <property type="term" value="F:mRNA binding"/>
    <property type="evidence" value="ECO:0007669"/>
    <property type="project" value="TreeGrafter"/>
</dbReference>
<dbReference type="InterPro" id="IPR033712">
    <property type="entry name" value="Pumilio_RNA-bd"/>
</dbReference>
<evidence type="ECO:0000313" key="5">
    <source>
        <dbReference type="EMBL" id="CAI4039254.1"/>
    </source>
</evidence>
<dbReference type="GO" id="GO:0005737">
    <property type="term" value="C:cytoplasm"/>
    <property type="evidence" value="ECO:0007669"/>
    <property type="project" value="TreeGrafter"/>
</dbReference>
<dbReference type="PROSITE" id="PS50302">
    <property type="entry name" value="PUM"/>
    <property type="match status" value="7"/>
</dbReference>
<evidence type="ECO:0000313" key="6">
    <source>
        <dbReference type="Proteomes" id="UP001161438"/>
    </source>
</evidence>
<accession>A0AA35IYE4</accession>
<gene>
    <name evidence="5" type="primary">SMKI07G2340</name>
    <name evidence="5" type="ORF">SMKI_07G2340</name>
</gene>
<dbReference type="FunFam" id="1.25.10.10:FF:000237">
    <property type="entry name" value="Pumilio homolog 9"/>
    <property type="match status" value="1"/>
</dbReference>
<feature type="region of interest" description="Disordered" evidence="3">
    <location>
        <begin position="234"/>
        <end position="273"/>
    </location>
</feature>
<protein>
    <recommendedName>
        <fullName evidence="4">PUM-HD domain-containing protein</fullName>
    </recommendedName>
</protein>
<feature type="repeat" description="Pumilio" evidence="2">
    <location>
        <begin position="641"/>
        <end position="677"/>
    </location>
</feature>
<evidence type="ECO:0000256" key="1">
    <source>
        <dbReference type="ARBA" id="ARBA00022737"/>
    </source>
</evidence>
<feature type="compositionally biased region" description="Low complexity" evidence="3">
    <location>
        <begin position="15"/>
        <end position="26"/>
    </location>
</feature>
<keyword evidence="6" id="KW-1185">Reference proteome</keyword>
<dbReference type="InterPro" id="IPR001313">
    <property type="entry name" value="Pumilio_RNA-bd_rpt"/>
</dbReference>
<dbReference type="GO" id="GO:0010608">
    <property type="term" value="P:post-transcriptional regulation of gene expression"/>
    <property type="evidence" value="ECO:0007669"/>
    <property type="project" value="TreeGrafter"/>
</dbReference>
<dbReference type="GO" id="GO:0010629">
    <property type="term" value="P:negative regulation of gene expression"/>
    <property type="evidence" value="ECO:0007669"/>
    <property type="project" value="UniProtKB-ARBA"/>
</dbReference>
<feature type="region of interest" description="Disordered" evidence="3">
    <location>
        <begin position="180"/>
        <end position="201"/>
    </location>
</feature>
<dbReference type="InterPro" id="IPR011989">
    <property type="entry name" value="ARM-like"/>
</dbReference>
<name>A0AA35IYE4_SACMI</name>
<organism evidence="5 6">
    <name type="scientific">Saccharomyces mikatae IFO 1815</name>
    <dbReference type="NCBI Taxonomy" id="226126"/>
    <lineage>
        <taxon>Eukaryota</taxon>
        <taxon>Fungi</taxon>
        <taxon>Dikarya</taxon>
        <taxon>Ascomycota</taxon>
        <taxon>Saccharomycotina</taxon>
        <taxon>Saccharomycetes</taxon>
        <taxon>Saccharomycetales</taxon>
        <taxon>Saccharomycetaceae</taxon>
        <taxon>Saccharomyces</taxon>
    </lineage>
</organism>
<feature type="region of interest" description="Disordered" evidence="3">
    <location>
        <begin position="472"/>
        <end position="557"/>
    </location>
</feature>
<feature type="compositionally biased region" description="Low complexity" evidence="3">
    <location>
        <begin position="522"/>
        <end position="549"/>
    </location>
</feature>
<keyword evidence="1" id="KW-0677">Repeat</keyword>
<dbReference type="CDD" id="cd07920">
    <property type="entry name" value="Pumilio"/>
    <property type="match status" value="1"/>
</dbReference>
<dbReference type="PROSITE" id="PS50303">
    <property type="entry name" value="PUM_HD"/>
    <property type="match status" value="1"/>
</dbReference>
<feature type="repeat" description="Pumilio" evidence="2">
    <location>
        <begin position="824"/>
        <end position="867"/>
    </location>
</feature>
<evidence type="ECO:0000256" key="2">
    <source>
        <dbReference type="PROSITE-ProRule" id="PRU00317"/>
    </source>
</evidence>
<dbReference type="GeneID" id="80918465"/>
<feature type="compositionally biased region" description="Polar residues" evidence="3">
    <location>
        <begin position="40"/>
        <end position="60"/>
    </location>
</feature>
<feature type="repeat" description="Pumilio" evidence="2">
    <location>
        <begin position="714"/>
        <end position="749"/>
    </location>
</feature>
<feature type="region of interest" description="Disordered" evidence="3">
    <location>
        <begin position="384"/>
        <end position="412"/>
    </location>
</feature>
<reference evidence="5" key="1">
    <citation type="submission" date="2022-10" db="EMBL/GenBank/DDBJ databases">
        <authorList>
            <person name="Byrne P K."/>
        </authorList>
    </citation>
    <scope>NUCLEOTIDE SEQUENCE</scope>
    <source>
        <strain evidence="5">IFO1815</strain>
    </source>
</reference>
<dbReference type="SMART" id="SM00025">
    <property type="entry name" value="Pumilio"/>
    <property type="match status" value="8"/>
</dbReference>
<dbReference type="PANTHER" id="PTHR12537:SF13">
    <property type="entry name" value="PUMILIO HOMOLOGY DOMAIN FAMILY MEMBER 4"/>
    <property type="match status" value="1"/>
</dbReference>
<feature type="repeat" description="Pumilio" evidence="2">
    <location>
        <begin position="750"/>
        <end position="789"/>
    </location>
</feature>
<proteinExistence type="predicted"/>
<dbReference type="SUPFAM" id="SSF48371">
    <property type="entry name" value="ARM repeat"/>
    <property type="match status" value="1"/>
</dbReference>
<dbReference type="Gene3D" id="1.25.10.10">
    <property type="entry name" value="Leucine-rich Repeat Variant"/>
    <property type="match status" value="1"/>
</dbReference>
<dbReference type="InterPro" id="IPR016024">
    <property type="entry name" value="ARM-type_fold"/>
</dbReference>
<feature type="repeat" description="Pumilio" evidence="2">
    <location>
        <begin position="569"/>
        <end position="604"/>
    </location>
</feature>
<feature type="compositionally biased region" description="Basic and acidic residues" evidence="3">
    <location>
        <begin position="394"/>
        <end position="408"/>
    </location>
</feature>
<dbReference type="Pfam" id="PF00806">
    <property type="entry name" value="PUF"/>
    <property type="match status" value="8"/>
</dbReference>
<feature type="compositionally biased region" description="Low complexity" evidence="3">
    <location>
        <begin position="480"/>
        <end position="498"/>
    </location>
</feature>
<dbReference type="EMBL" id="OX365763">
    <property type="protein sequence ID" value="CAI4039254.1"/>
    <property type="molecule type" value="Genomic_DNA"/>
</dbReference>
<evidence type="ECO:0000259" key="4">
    <source>
        <dbReference type="PROSITE" id="PS50303"/>
    </source>
</evidence>
<sequence>MSTKDLNEESDDVPSVDPVVSETVSSALEQLQLDDPEENATPNTFPNEVSQNPQFSNGLPSQMLPHPQMMGGMGFMPYSQMIQVPHNPGPFFPPPDFNDPSAPLSNSPLNAGGPPVLFKNDSLPFQMISSGAAAAEPSGQNLNPLINDSSMKVLPISSADPLWIPSNVPGSASVAIEETTTTLQESLPPRGTQSNNKSSSFRRQTFHALSPTDLINAANNVTLSKNFQSDMQNFSKANKPSVGANNTAKSRTQSISFDNTPSSTSFIPSTNSVSDKLSDFKIEETSKEDLIGKTTSVKNESSPTTYAAAYPYGGPLLQPNPIMPGHPHNISSPIYGIRSPFPNYEIGAQLQPFSPILNHASHSLNGNSPIPLTHSPIHLGPGLNPNPHSVGFTDIKDDSGKPTTDNDKIGSNVRMDSINPNMGPSIQPFHILPPQQNTPPPPPWLYGTPPPFNTMIPPHLLTQNHLSLMNNAGNKHHSRNNMPNHNNNDNGGNFNYYNKDTNRSNVGKMKNMKSGYTGYYGNNNNNSNNNNSNNNKNNSINNSGANSNNMEKQRKIDDSSRFADAALDQYIGNIHSLCKDQHGCRFLQKQLDILGGKAADAIFEETKDFTVELMTDSFGNYLIQRLLEEVTTEQRIVLTKISSPHFVEISLNPHGTRALQKLIECIKTDEEAQIIVESLRPYTVQLSKDLNGNHVIQKCLQKLKPQNFQFIFDAISDSCIDIATHRHGCCVLQRCLDHGTREQCDILCDKLLALVDKLTLDPFGNYVVQYIITKESEKNKYDYTHKIVHLLKPKAIELSIHKFGSNVIEKILKTPIVSEPMILEILNNGGEAGIQSLLNDSYGNYVLQTALDISHKQNDYLYKRLSEIVAPLLVGPIRNTPHGKRIIGMLHLDS</sequence>
<feature type="repeat" description="Pumilio" evidence="2">
    <location>
        <begin position="605"/>
        <end position="640"/>
    </location>
</feature>
<evidence type="ECO:0000256" key="3">
    <source>
        <dbReference type="SAM" id="MobiDB-lite"/>
    </source>
</evidence>
<feature type="region of interest" description="Disordered" evidence="3">
    <location>
        <begin position="1"/>
        <end position="68"/>
    </location>
</feature>
<dbReference type="GO" id="GO:0080090">
    <property type="term" value="P:regulation of primary metabolic process"/>
    <property type="evidence" value="ECO:0007669"/>
    <property type="project" value="UniProtKB-ARBA"/>
</dbReference>
<dbReference type="InterPro" id="IPR033133">
    <property type="entry name" value="PUM-HD"/>
</dbReference>
<dbReference type="RefSeq" id="XP_056082369.1">
    <property type="nucleotide sequence ID" value="XM_056222705.1"/>
</dbReference>
<dbReference type="AlphaFoldDB" id="A0AA35IYE4"/>
<feature type="domain" description="PUM-HD" evidence="4">
    <location>
        <begin position="545"/>
        <end position="894"/>
    </location>
</feature>
<dbReference type="Proteomes" id="UP001161438">
    <property type="component" value="Chromosome 7"/>
</dbReference>
<dbReference type="PANTHER" id="PTHR12537">
    <property type="entry name" value="RNA BINDING PROTEIN PUMILIO-RELATED"/>
    <property type="match status" value="1"/>
</dbReference>
<feature type="repeat" description="Pumilio" evidence="2">
    <location>
        <begin position="678"/>
        <end position="713"/>
    </location>
</feature>